<organism evidence="1 2">
    <name type="scientific">Panagrolaimus davidi</name>
    <dbReference type="NCBI Taxonomy" id="227884"/>
    <lineage>
        <taxon>Eukaryota</taxon>
        <taxon>Metazoa</taxon>
        <taxon>Ecdysozoa</taxon>
        <taxon>Nematoda</taxon>
        <taxon>Chromadorea</taxon>
        <taxon>Rhabditida</taxon>
        <taxon>Tylenchina</taxon>
        <taxon>Panagrolaimomorpha</taxon>
        <taxon>Panagrolaimoidea</taxon>
        <taxon>Panagrolaimidae</taxon>
        <taxon>Panagrolaimus</taxon>
    </lineage>
</organism>
<dbReference type="WBParaSite" id="PDA_v2.g2421.t1">
    <property type="protein sequence ID" value="PDA_v2.g2421.t1"/>
    <property type="gene ID" value="PDA_v2.g2421"/>
</dbReference>
<dbReference type="AlphaFoldDB" id="A0A914PZB7"/>
<evidence type="ECO:0000313" key="2">
    <source>
        <dbReference type="WBParaSite" id="PDA_v2.g2421.t1"/>
    </source>
</evidence>
<name>A0A914PZB7_9BILA</name>
<protein>
    <submittedName>
        <fullName evidence="2">Uncharacterized protein</fullName>
    </submittedName>
</protein>
<keyword evidence="1" id="KW-1185">Reference proteome</keyword>
<accession>A0A914PZB7</accession>
<sequence length="146" mass="16793">MFLSDNCKGKEKSFSLDKPLKWLNLNYNGERNPKKQWKKDNLDCSSSAINKSTLSLHITDYERWVETAASDPFYGKNKEDLKNGTYGSIRNEKKISEFIIQNPFEFPRQQSDQVPAPELSQFKASQCLLNSHEALNNGQQDLFALI</sequence>
<dbReference type="Proteomes" id="UP000887578">
    <property type="component" value="Unplaced"/>
</dbReference>
<reference evidence="2" key="1">
    <citation type="submission" date="2022-11" db="UniProtKB">
        <authorList>
            <consortium name="WormBaseParasite"/>
        </authorList>
    </citation>
    <scope>IDENTIFICATION</scope>
</reference>
<proteinExistence type="predicted"/>
<evidence type="ECO:0000313" key="1">
    <source>
        <dbReference type="Proteomes" id="UP000887578"/>
    </source>
</evidence>